<organism evidence="2 3">
    <name type="scientific">Clostridium cadaveris</name>
    <dbReference type="NCBI Taxonomy" id="1529"/>
    <lineage>
        <taxon>Bacteria</taxon>
        <taxon>Bacillati</taxon>
        <taxon>Bacillota</taxon>
        <taxon>Clostridia</taxon>
        <taxon>Eubacteriales</taxon>
        <taxon>Clostridiaceae</taxon>
        <taxon>Clostridium</taxon>
    </lineage>
</organism>
<dbReference type="GO" id="GO:0004519">
    <property type="term" value="F:endonuclease activity"/>
    <property type="evidence" value="ECO:0007669"/>
    <property type="project" value="UniProtKB-KW"/>
</dbReference>
<dbReference type="Gene3D" id="1.10.30.50">
    <property type="match status" value="1"/>
</dbReference>
<dbReference type="AlphaFoldDB" id="A0A1I2LZX6"/>
<keyword evidence="2" id="KW-0255">Endonuclease</keyword>
<protein>
    <submittedName>
        <fullName evidence="2">HNH endonuclease</fullName>
    </submittedName>
</protein>
<feature type="domain" description="HNH nuclease" evidence="1">
    <location>
        <begin position="254"/>
        <end position="305"/>
    </location>
</feature>
<dbReference type="OrthoDB" id="489287at2"/>
<name>A0A1I2LZX6_9CLOT</name>
<keyword evidence="2" id="KW-0540">Nuclease</keyword>
<evidence type="ECO:0000313" key="3">
    <source>
        <dbReference type="Proteomes" id="UP000182135"/>
    </source>
</evidence>
<proteinExistence type="predicted"/>
<dbReference type="eggNOG" id="COG1403">
    <property type="taxonomic scope" value="Bacteria"/>
</dbReference>
<keyword evidence="3" id="KW-1185">Reference proteome</keyword>
<dbReference type="Pfam" id="PF13395">
    <property type="entry name" value="HNH_4"/>
    <property type="match status" value="1"/>
</dbReference>
<evidence type="ECO:0000313" key="2">
    <source>
        <dbReference type="EMBL" id="SFF84118.1"/>
    </source>
</evidence>
<dbReference type="EMBL" id="FOOE01000012">
    <property type="protein sequence ID" value="SFF84118.1"/>
    <property type="molecule type" value="Genomic_DNA"/>
</dbReference>
<sequence>MDRLKSEFIREKEILVNTDVPYSRDVDYITFSRVLNDDKVVASYKMYWLLAVLDEVISGNKEITFKKLISRIVASAWYPISAFKLSFGSCDNLAKVVEYIHKEFNLKTNCDKRELIDFIYNCDDKELKKMLNSLTLNVPYRFLSPFFPEKLKGKRNVNKPIVELSAEDKGCIYEICKGFDDEWCIKIRDEWYEYLKNNYKIIQGWTYYKLVCFLQKRNPNVPGIAMKLEAPLNRELKEQTKIWKKIIESRHIEDLYTGLSFSKDNYEKYGVLSMDHFIPWSFVLHDQMWNLVPTFKNINSKKSDNLLSYDKYIEGLAKLQYEAFSFVIDNKRKNEIEEYRTLLRVPDADIFKNSSDFEEFFKRYKDGTCPVYNIAVNQGFYVVKSI</sequence>
<dbReference type="STRING" id="1529.SAMN04487885_11248"/>
<gene>
    <name evidence="2" type="ORF">SAMN04487885_11248</name>
</gene>
<dbReference type="Proteomes" id="UP000182135">
    <property type="component" value="Unassembled WGS sequence"/>
</dbReference>
<dbReference type="InterPro" id="IPR003615">
    <property type="entry name" value="HNH_nuc"/>
</dbReference>
<dbReference type="RefSeq" id="WP_074845566.1">
    <property type="nucleotide sequence ID" value="NZ_FOOE01000012.1"/>
</dbReference>
<reference evidence="2 3" key="1">
    <citation type="submission" date="2016-10" db="EMBL/GenBank/DDBJ databases">
        <authorList>
            <person name="de Groot N.N."/>
        </authorList>
    </citation>
    <scope>NUCLEOTIDE SEQUENCE [LARGE SCALE GENOMIC DNA]</scope>
    <source>
        <strain evidence="2 3">NLAE-zl-G419</strain>
    </source>
</reference>
<accession>A0A1I2LZX6</accession>
<evidence type="ECO:0000259" key="1">
    <source>
        <dbReference type="Pfam" id="PF13395"/>
    </source>
</evidence>
<keyword evidence="2" id="KW-0378">Hydrolase</keyword>
<dbReference type="CDD" id="cd00085">
    <property type="entry name" value="HNHc"/>
    <property type="match status" value="1"/>
</dbReference>